<sequence length="163" mass="17380">MAANSKDDGSSAAGFATDAEPTVAEKKKKPRLDAPKKASKKKKEKKAPRRLPTRKAENAQSAIPKVVSDRMVKRVLVISGIPSILAFGVFPFSYYASLQGWVSLPPFVTLAASVTCLTLGLGGISYGVLSASWDEDIEGSAAGLKEFKLNLGRLKDSRKAQKG</sequence>
<keyword evidence="2" id="KW-0472">Membrane</keyword>
<dbReference type="EMBL" id="PQWO01000008">
    <property type="protein sequence ID" value="PZD72852.1"/>
    <property type="molecule type" value="Genomic_DNA"/>
</dbReference>
<keyword evidence="2" id="KW-1133">Transmembrane helix</keyword>
<comment type="caution">
    <text evidence="3">The sequence shown here is derived from an EMBL/GenBank/DDBJ whole genome shotgun (WGS) entry which is preliminary data.</text>
</comment>
<dbReference type="PANTHER" id="PTHR34575:SF1">
    <property type="entry name" value="PROTEIN PAM68, CHLOROPLASTIC"/>
    <property type="match status" value="1"/>
</dbReference>
<dbReference type="AlphaFoldDB" id="A0A2W1JPN8"/>
<dbReference type="Pfam" id="PF11947">
    <property type="entry name" value="DUF3464"/>
    <property type="match status" value="1"/>
</dbReference>
<name>A0A2W1JPN8_9CYAN</name>
<feature type="region of interest" description="Disordered" evidence="1">
    <location>
        <begin position="1"/>
        <end position="60"/>
    </location>
</feature>
<feature type="compositionally biased region" description="Basic residues" evidence="1">
    <location>
        <begin position="37"/>
        <end position="53"/>
    </location>
</feature>
<dbReference type="Proteomes" id="UP000248857">
    <property type="component" value="Unassembled WGS sequence"/>
</dbReference>
<accession>A0A2W1JPN8</accession>
<reference evidence="3 4" key="1">
    <citation type="journal article" date="2018" name="Sci. Rep.">
        <title>A novel species of the marine cyanobacterium Acaryochloris with a unique pigment content and lifestyle.</title>
        <authorList>
            <person name="Partensky F."/>
            <person name="Six C."/>
            <person name="Ratin M."/>
            <person name="Garczarek L."/>
            <person name="Vaulot D."/>
            <person name="Probert I."/>
            <person name="Calteau A."/>
            <person name="Gourvil P."/>
            <person name="Marie D."/>
            <person name="Grebert T."/>
            <person name="Bouchier C."/>
            <person name="Le Panse S."/>
            <person name="Gachenot M."/>
            <person name="Rodriguez F."/>
            <person name="Garrido J.L."/>
        </authorList>
    </citation>
    <scope>NUCLEOTIDE SEQUENCE [LARGE SCALE GENOMIC DNA]</scope>
    <source>
        <strain evidence="3 4">RCC1774</strain>
    </source>
</reference>
<feature type="transmembrane region" description="Helical" evidence="2">
    <location>
        <begin position="75"/>
        <end position="95"/>
    </location>
</feature>
<dbReference type="OrthoDB" id="467509at2"/>
<evidence type="ECO:0000313" key="4">
    <source>
        <dbReference type="Proteomes" id="UP000248857"/>
    </source>
</evidence>
<proteinExistence type="predicted"/>
<dbReference type="RefSeq" id="WP_110986745.1">
    <property type="nucleotide sequence ID" value="NZ_CAWNWM010000008.1"/>
</dbReference>
<dbReference type="InterPro" id="IPR021855">
    <property type="entry name" value="PAM68-like"/>
</dbReference>
<evidence type="ECO:0000256" key="1">
    <source>
        <dbReference type="SAM" id="MobiDB-lite"/>
    </source>
</evidence>
<dbReference type="PANTHER" id="PTHR34575">
    <property type="entry name" value="PROTEIN PAM68, CHLOROPLASTIC"/>
    <property type="match status" value="1"/>
</dbReference>
<protein>
    <submittedName>
        <fullName evidence="3">Uncharacterized protein</fullName>
    </submittedName>
</protein>
<keyword evidence="2" id="KW-0812">Transmembrane</keyword>
<evidence type="ECO:0000313" key="3">
    <source>
        <dbReference type="EMBL" id="PZD72852.1"/>
    </source>
</evidence>
<gene>
    <name evidence="3" type="ORF">C1752_03303</name>
</gene>
<organism evidence="3 4">
    <name type="scientific">Acaryochloris thomasi RCC1774</name>
    <dbReference type="NCBI Taxonomy" id="1764569"/>
    <lineage>
        <taxon>Bacteria</taxon>
        <taxon>Bacillati</taxon>
        <taxon>Cyanobacteriota</taxon>
        <taxon>Cyanophyceae</taxon>
        <taxon>Acaryochloridales</taxon>
        <taxon>Acaryochloridaceae</taxon>
        <taxon>Acaryochloris</taxon>
        <taxon>Acaryochloris thomasi</taxon>
    </lineage>
</organism>
<evidence type="ECO:0000256" key="2">
    <source>
        <dbReference type="SAM" id="Phobius"/>
    </source>
</evidence>
<keyword evidence="4" id="KW-1185">Reference proteome</keyword>
<feature type="transmembrane region" description="Helical" evidence="2">
    <location>
        <begin position="107"/>
        <end position="129"/>
    </location>
</feature>